<proteinExistence type="predicted"/>
<dbReference type="EMBL" id="JACEIK010011545">
    <property type="protein sequence ID" value="MCE3215755.1"/>
    <property type="molecule type" value="Genomic_DNA"/>
</dbReference>
<organism evidence="1 2">
    <name type="scientific">Datura stramonium</name>
    <name type="common">Jimsonweed</name>
    <name type="synonym">Common thornapple</name>
    <dbReference type="NCBI Taxonomy" id="4076"/>
    <lineage>
        <taxon>Eukaryota</taxon>
        <taxon>Viridiplantae</taxon>
        <taxon>Streptophyta</taxon>
        <taxon>Embryophyta</taxon>
        <taxon>Tracheophyta</taxon>
        <taxon>Spermatophyta</taxon>
        <taxon>Magnoliopsida</taxon>
        <taxon>eudicotyledons</taxon>
        <taxon>Gunneridae</taxon>
        <taxon>Pentapetalae</taxon>
        <taxon>asterids</taxon>
        <taxon>lamiids</taxon>
        <taxon>Solanales</taxon>
        <taxon>Solanaceae</taxon>
        <taxon>Solanoideae</taxon>
        <taxon>Datureae</taxon>
        <taxon>Datura</taxon>
    </lineage>
</organism>
<keyword evidence="2" id="KW-1185">Reference proteome</keyword>
<sequence>DRVALGWHTVRRKAAASWHIAMHDVAKRLAQGQARGTILSALQKERGALLPAWHGRRARHVQTAIKSQIPLQPGKGAKNLKSNP</sequence>
<evidence type="ECO:0000313" key="1">
    <source>
        <dbReference type="EMBL" id="MCE3215755.1"/>
    </source>
</evidence>
<accession>A0ABS8WS91</accession>
<dbReference type="Proteomes" id="UP000823775">
    <property type="component" value="Unassembled WGS sequence"/>
</dbReference>
<name>A0ABS8WS91_DATST</name>
<comment type="caution">
    <text evidence="1">The sequence shown here is derived from an EMBL/GenBank/DDBJ whole genome shotgun (WGS) entry which is preliminary data.</text>
</comment>
<gene>
    <name evidence="1" type="ORF">HAX54_003381</name>
</gene>
<protein>
    <recommendedName>
        <fullName evidence="3">Group II intron reverse transcriptase/maturase</fullName>
    </recommendedName>
</protein>
<reference evidence="1 2" key="1">
    <citation type="journal article" date="2021" name="BMC Genomics">
        <title>Datura genome reveals duplications of psychoactive alkaloid biosynthetic genes and high mutation rate following tissue culture.</title>
        <authorList>
            <person name="Rajewski A."/>
            <person name="Carter-House D."/>
            <person name="Stajich J."/>
            <person name="Litt A."/>
        </authorList>
    </citation>
    <scope>NUCLEOTIDE SEQUENCE [LARGE SCALE GENOMIC DNA]</scope>
    <source>
        <strain evidence="1">AR-01</strain>
    </source>
</reference>
<evidence type="ECO:0008006" key="3">
    <source>
        <dbReference type="Google" id="ProtNLM"/>
    </source>
</evidence>
<feature type="non-terminal residue" evidence="1">
    <location>
        <position position="1"/>
    </location>
</feature>
<evidence type="ECO:0000313" key="2">
    <source>
        <dbReference type="Proteomes" id="UP000823775"/>
    </source>
</evidence>